<dbReference type="PROSITE" id="PS50082">
    <property type="entry name" value="WD_REPEATS_2"/>
    <property type="match status" value="3"/>
</dbReference>
<feature type="repeat" description="WD" evidence="3">
    <location>
        <begin position="200"/>
        <end position="241"/>
    </location>
</feature>
<dbReference type="OrthoDB" id="6262491at2759"/>
<dbReference type="PANTHER" id="PTHR19848:SF8">
    <property type="entry name" value="F-BOX AND WD REPEAT DOMAIN CONTAINING 7"/>
    <property type="match status" value="1"/>
</dbReference>
<gene>
    <name evidence="4" type="ORF">AYI68_g2239</name>
</gene>
<dbReference type="InterPro" id="IPR015943">
    <property type="entry name" value="WD40/YVTN_repeat-like_dom_sf"/>
</dbReference>
<evidence type="ECO:0000256" key="2">
    <source>
        <dbReference type="ARBA" id="ARBA00022737"/>
    </source>
</evidence>
<evidence type="ECO:0000313" key="4">
    <source>
        <dbReference type="EMBL" id="OLY83612.1"/>
    </source>
</evidence>
<dbReference type="SUPFAM" id="SSF50978">
    <property type="entry name" value="WD40 repeat-like"/>
    <property type="match status" value="1"/>
</dbReference>
<dbReference type="Proteomes" id="UP000187455">
    <property type="component" value="Unassembled WGS sequence"/>
</dbReference>
<dbReference type="InterPro" id="IPR020472">
    <property type="entry name" value="WD40_PAC1"/>
</dbReference>
<dbReference type="PANTHER" id="PTHR19848">
    <property type="entry name" value="WD40 REPEAT PROTEIN"/>
    <property type="match status" value="1"/>
</dbReference>
<dbReference type="PROSITE" id="PS50294">
    <property type="entry name" value="WD_REPEATS_REGION"/>
    <property type="match status" value="2"/>
</dbReference>
<dbReference type="PRINTS" id="PR00320">
    <property type="entry name" value="GPROTEINBRPT"/>
</dbReference>
<evidence type="ECO:0000256" key="1">
    <source>
        <dbReference type="ARBA" id="ARBA00022574"/>
    </source>
</evidence>
<feature type="repeat" description="WD" evidence="3">
    <location>
        <begin position="95"/>
        <end position="141"/>
    </location>
</feature>
<reference evidence="4 5" key="1">
    <citation type="journal article" date="2016" name="Mol. Biol. Evol.">
        <title>Genome-Wide Survey of Gut Fungi (Harpellales) Reveals the First Horizontally Transferred Ubiquitin Gene from a Mosquito Host.</title>
        <authorList>
            <person name="Wang Y."/>
            <person name="White M.M."/>
            <person name="Kvist S."/>
            <person name="Moncalvo J.M."/>
        </authorList>
    </citation>
    <scope>NUCLEOTIDE SEQUENCE [LARGE SCALE GENOMIC DNA]</scope>
    <source>
        <strain evidence="4 5">ALG-7-W6</strain>
    </source>
</reference>
<dbReference type="CDD" id="cd00200">
    <property type="entry name" value="WD40"/>
    <property type="match status" value="1"/>
</dbReference>
<keyword evidence="5" id="KW-1185">Reference proteome</keyword>
<comment type="caution">
    <text evidence="4">The sequence shown here is derived from an EMBL/GenBank/DDBJ whole genome shotgun (WGS) entry which is preliminary data.</text>
</comment>
<accession>A0A1R0H362</accession>
<keyword evidence="2" id="KW-0677">Repeat</keyword>
<evidence type="ECO:0000256" key="3">
    <source>
        <dbReference type="PROSITE-ProRule" id="PRU00221"/>
    </source>
</evidence>
<dbReference type="InterPro" id="IPR019775">
    <property type="entry name" value="WD40_repeat_CS"/>
</dbReference>
<dbReference type="Gene3D" id="2.130.10.10">
    <property type="entry name" value="YVTN repeat-like/Quinoprotein amine dehydrogenase"/>
    <property type="match status" value="2"/>
</dbReference>
<dbReference type="Pfam" id="PF00400">
    <property type="entry name" value="WD40"/>
    <property type="match status" value="3"/>
</dbReference>
<organism evidence="4 5">
    <name type="scientific">Smittium mucronatum</name>
    <dbReference type="NCBI Taxonomy" id="133383"/>
    <lineage>
        <taxon>Eukaryota</taxon>
        <taxon>Fungi</taxon>
        <taxon>Fungi incertae sedis</taxon>
        <taxon>Zoopagomycota</taxon>
        <taxon>Kickxellomycotina</taxon>
        <taxon>Harpellomycetes</taxon>
        <taxon>Harpellales</taxon>
        <taxon>Legeriomycetaceae</taxon>
        <taxon>Smittium</taxon>
    </lineage>
</organism>
<dbReference type="AlphaFoldDB" id="A0A1R0H362"/>
<evidence type="ECO:0000313" key="5">
    <source>
        <dbReference type="Proteomes" id="UP000187455"/>
    </source>
</evidence>
<proteinExistence type="predicted"/>
<protein>
    <submittedName>
        <fullName evidence="4">Putative WD repeat-containing protein</fullName>
    </submittedName>
</protein>
<dbReference type="InterPro" id="IPR001680">
    <property type="entry name" value="WD40_rpt"/>
</dbReference>
<name>A0A1R0H362_9FUNG</name>
<feature type="repeat" description="WD" evidence="3">
    <location>
        <begin position="142"/>
        <end position="187"/>
    </location>
</feature>
<keyword evidence="1 3" id="KW-0853">WD repeat</keyword>
<dbReference type="PROSITE" id="PS00678">
    <property type="entry name" value="WD_REPEATS_1"/>
    <property type="match status" value="1"/>
</dbReference>
<dbReference type="InterPro" id="IPR036322">
    <property type="entry name" value="WD40_repeat_dom_sf"/>
</dbReference>
<sequence length="377" mass="41075">MSKPTVSFFQSEQDQLKAQSRAAKLADPYLKLLGNPTRTGAKILQIVHAGTVLDCGGYSGEAGTLVWAAMGDFTAKLVVVGNGEVSKGDIVKKVLRGHSGPVTCVALLPSTEKNCAQLLLTGSWDKTIRLWNANTRETIGIFEGHTDFVKCISVNYFTEGSETFFYSGSSDSTVKKWKLPSEPEVTKEKSITTIRSVETLEGHKRAILKLAISKEGESLYTASSDNSIKKWDISGERICQTYIESPQDDSEMIPWGFSHKTNINDLTVTEDSVWTGSADKTVCELDQFTGRVETDLVHNQIVKSILPIPEKGIIFVGLNDGEINVWDLRLAGFADPEAGHSMGSGNAGSCAGTRSNLSVLNEDEDKELQDLLDELDC</sequence>
<dbReference type="EMBL" id="LSSL01000818">
    <property type="protein sequence ID" value="OLY83612.1"/>
    <property type="molecule type" value="Genomic_DNA"/>
</dbReference>
<dbReference type="STRING" id="133383.A0A1R0H362"/>
<dbReference type="SMART" id="SM00320">
    <property type="entry name" value="WD40"/>
    <property type="match status" value="5"/>
</dbReference>